<name>A0A1K0GM86_9ACTN</name>
<comment type="caution">
    <text evidence="1">The sequence shown here is derived from an EMBL/GenBank/DDBJ whole genome shotgun (WGS) entry which is preliminary data.</text>
</comment>
<dbReference type="AlphaFoldDB" id="A0A1K0GM86"/>
<evidence type="ECO:0000313" key="1">
    <source>
        <dbReference type="EMBL" id="OJF10315.1"/>
    </source>
</evidence>
<sequence length="117" mass="13033">MPDYNWFSDENIQVAADGIRAEAKKWYDLSDRMTTVSNAAKDQTLTVGAFVVTDISGVVTAADLSSAYNQMHTWLNGLFSQAVDEFDKFGKALMQIADWYEESDENSAQNFDEIASS</sequence>
<reference evidence="1 2" key="1">
    <citation type="submission" date="2016-09" db="EMBL/GenBank/DDBJ databases">
        <title>Couchioplanes caeruleus draft genome sequence.</title>
        <authorList>
            <person name="Sheehan J."/>
            <person name="Caffrey P."/>
        </authorList>
    </citation>
    <scope>NUCLEOTIDE SEQUENCE [LARGE SCALE GENOMIC DNA]</scope>
    <source>
        <strain evidence="1 2">DSM 43634</strain>
    </source>
</reference>
<dbReference type="Gene3D" id="1.10.287.1060">
    <property type="entry name" value="ESAT-6-like"/>
    <property type="match status" value="1"/>
</dbReference>
<keyword evidence="2" id="KW-1185">Reference proteome</keyword>
<gene>
    <name evidence="1" type="ORF">BG844_32585</name>
</gene>
<evidence type="ECO:0000313" key="2">
    <source>
        <dbReference type="Proteomes" id="UP000182486"/>
    </source>
</evidence>
<accession>A0A1K0GM86</accession>
<dbReference type="Proteomes" id="UP000182486">
    <property type="component" value="Unassembled WGS sequence"/>
</dbReference>
<protein>
    <recommendedName>
        <fullName evidence="3">Excreted virulence factor EspC (Type VII ESX diderm)</fullName>
    </recommendedName>
</protein>
<dbReference type="RefSeq" id="WP_071809280.1">
    <property type="nucleotide sequence ID" value="NZ_MEIA01000480.1"/>
</dbReference>
<organism evidence="1 2">
    <name type="scientific">Couchioplanes caeruleus subsp. caeruleus</name>
    <dbReference type="NCBI Taxonomy" id="56427"/>
    <lineage>
        <taxon>Bacteria</taxon>
        <taxon>Bacillati</taxon>
        <taxon>Actinomycetota</taxon>
        <taxon>Actinomycetes</taxon>
        <taxon>Micromonosporales</taxon>
        <taxon>Micromonosporaceae</taxon>
        <taxon>Couchioplanes</taxon>
    </lineage>
</organism>
<proteinExistence type="predicted"/>
<dbReference type="EMBL" id="MEIA01000480">
    <property type="protein sequence ID" value="OJF10315.1"/>
    <property type="molecule type" value="Genomic_DNA"/>
</dbReference>
<evidence type="ECO:0008006" key="3">
    <source>
        <dbReference type="Google" id="ProtNLM"/>
    </source>
</evidence>